<evidence type="ECO:0000256" key="5">
    <source>
        <dbReference type="ARBA" id="ARBA00022989"/>
    </source>
</evidence>
<evidence type="ECO:0000256" key="1">
    <source>
        <dbReference type="ARBA" id="ARBA00004141"/>
    </source>
</evidence>
<evidence type="ECO:0000256" key="7">
    <source>
        <dbReference type="SAM" id="Phobius"/>
    </source>
</evidence>
<evidence type="ECO:0000313" key="8">
    <source>
        <dbReference type="EMBL" id="MQQ08590.1"/>
    </source>
</evidence>
<reference evidence="8 9" key="1">
    <citation type="submission" date="2019-10" db="EMBL/GenBank/DDBJ databases">
        <title>Epibacterium sp. nov., isolated from seawater.</title>
        <authorList>
            <person name="Zhang X."/>
            <person name="Li N."/>
        </authorList>
    </citation>
    <scope>NUCLEOTIDE SEQUENCE [LARGE SCALE GENOMIC DNA]</scope>
    <source>
        <strain evidence="8 9">SM1979</strain>
    </source>
</reference>
<keyword evidence="9" id="KW-1185">Reference proteome</keyword>
<dbReference type="InterPro" id="IPR004776">
    <property type="entry name" value="Mem_transp_PIN-like"/>
</dbReference>
<evidence type="ECO:0000256" key="2">
    <source>
        <dbReference type="ARBA" id="ARBA00022448"/>
    </source>
</evidence>
<dbReference type="GO" id="GO:0055085">
    <property type="term" value="P:transmembrane transport"/>
    <property type="evidence" value="ECO:0007669"/>
    <property type="project" value="InterPro"/>
</dbReference>
<feature type="transmembrane region" description="Helical" evidence="7">
    <location>
        <begin position="157"/>
        <end position="182"/>
    </location>
</feature>
<feature type="transmembrane region" description="Helical" evidence="7">
    <location>
        <begin position="124"/>
        <end position="145"/>
    </location>
</feature>
<proteinExistence type="predicted"/>
<feature type="transmembrane region" description="Helical" evidence="7">
    <location>
        <begin position="286"/>
        <end position="306"/>
    </location>
</feature>
<feature type="transmembrane region" description="Helical" evidence="7">
    <location>
        <begin position="6"/>
        <end position="22"/>
    </location>
</feature>
<keyword evidence="5 7" id="KW-1133">Transmembrane helix</keyword>
<keyword evidence="4 7" id="KW-0812">Transmembrane</keyword>
<comment type="caution">
    <text evidence="8">The sequence shown here is derived from an EMBL/GenBank/DDBJ whole genome shotgun (WGS) entry which is preliminary data.</text>
</comment>
<keyword evidence="3" id="KW-1003">Cell membrane</keyword>
<evidence type="ECO:0000313" key="9">
    <source>
        <dbReference type="Proteomes" id="UP000444174"/>
    </source>
</evidence>
<comment type="subcellular location">
    <subcellularLocation>
        <location evidence="1">Membrane</location>
        <topology evidence="1">Multi-pass membrane protein</topology>
    </subcellularLocation>
</comment>
<dbReference type="RefSeq" id="WP_153215526.1">
    <property type="nucleotide sequence ID" value="NZ_WIBF01000004.1"/>
</dbReference>
<dbReference type="PANTHER" id="PTHR36838">
    <property type="entry name" value="AUXIN EFFLUX CARRIER FAMILY PROTEIN"/>
    <property type="match status" value="1"/>
</dbReference>
<evidence type="ECO:0000256" key="3">
    <source>
        <dbReference type="ARBA" id="ARBA00022475"/>
    </source>
</evidence>
<feature type="transmembrane region" description="Helical" evidence="7">
    <location>
        <begin position="254"/>
        <end position="274"/>
    </location>
</feature>
<dbReference type="PANTHER" id="PTHR36838:SF3">
    <property type="entry name" value="TRANSPORTER AUXIN EFFLUX CARRIER EC FAMILY"/>
    <property type="match status" value="1"/>
</dbReference>
<sequence length="309" mass="32597">MLDIFFRTLPFFAIIGLGFGAGRSGFLQPAATAALTRFVFFFPLSAMIFRFAANLTFGEIFDPDLLWAYLIGTTAAYLMAVGVALWRRQSGPVTAVEAQCFAIGNTGFLGLPMMAVLFGEASVAPVMLILAIDLIVFSSLIVILINLGRGQGLRPGTLWLVVKGLLTNPMILSITAGLLWAALELPIPDPMNEFLAILAGAATPGALFAIGASLAIKSAERIEVAAWLSFGKLVIHPACVAACVLWLIPVAAYPAQIAIATAALPVAGNVYMLAQHYGVAPQRVSAAIFLSTLASIITLPAVIAWVSTF</sequence>
<feature type="transmembrane region" description="Helical" evidence="7">
    <location>
        <begin position="194"/>
        <end position="215"/>
    </location>
</feature>
<organism evidence="8 9">
    <name type="scientific">Tritonibacter litoralis</name>
    <dbReference type="NCBI Taxonomy" id="2662264"/>
    <lineage>
        <taxon>Bacteria</taxon>
        <taxon>Pseudomonadati</taxon>
        <taxon>Pseudomonadota</taxon>
        <taxon>Alphaproteobacteria</taxon>
        <taxon>Rhodobacterales</taxon>
        <taxon>Paracoccaceae</taxon>
        <taxon>Tritonibacter</taxon>
    </lineage>
</organism>
<name>A0A843YBB7_9RHOB</name>
<gene>
    <name evidence="8" type="ORF">GFB49_09015</name>
</gene>
<evidence type="ECO:0000256" key="6">
    <source>
        <dbReference type="ARBA" id="ARBA00023136"/>
    </source>
</evidence>
<feature type="transmembrane region" description="Helical" evidence="7">
    <location>
        <begin position="98"/>
        <end position="118"/>
    </location>
</feature>
<keyword evidence="6 7" id="KW-0472">Membrane</keyword>
<dbReference type="EMBL" id="WIBF01000004">
    <property type="protein sequence ID" value="MQQ08590.1"/>
    <property type="molecule type" value="Genomic_DNA"/>
</dbReference>
<dbReference type="Pfam" id="PF03547">
    <property type="entry name" value="Mem_trans"/>
    <property type="match status" value="1"/>
</dbReference>
<feature type="transmembrane region" description="Helical" evidence="7">
    <location>
        <begin position="227"/>
        <end position="248"/>
    </location>
</feature>
<dbReference type="GO" id="GO:0016020">
    <property type="term" value="C:membrane"/>
    <property type="evidence" value="ECO:0007669"/>
    <property type="project" value="UniProtKB-SubCell"/>
</dbReference>
<keyword evidence="2" id="KW-0813">Transport</keyword>
<feature type="transmembrane region" description="Helical" evidence="7">
    <location>
        <begin position="65"/>
        <end position="86"/>
    </location>
</feature>
<dbReference type="AlphaFoldDB" id="A0A843YBB7"/>
<accession>A0A843YBB7</accession>
<dbReference type="Proteomes" id="UP000444174">
    <property type="component" value="Unassembled WGS sequence"/>
</dbReference>
<evidence type="ECO:0000256" key="4">
    <source>
        <dbReference type="ARBA" id="ARBA00022692"/>
    </source>
</evidence>
<protein>
    <submittedName>
        <fullName evidence="8">AEC family transporter</fullName>
    </submittedName>
</protein>
<feature type="transmembrane region" description="Helical" evidence="7">
    <location>
        <begin position="34"/>
        <end position="53"/>
    </location>
</feature>